<sequence length="144" mass="14905">MTQATEPEAQPRQPDTQDAPASLADRIRAIISHGEEVFSAEIALQKARAGILASRGKRVAIGLVLGAVFGALLAIALVVGLLLALAPLITPWGALGVVGLALALMAALSLLVARHAFNEARDLLLGQRNATKDNLDTTGKEAGQ</sequence>
<comment type="caution">
    <text evidence="3">The sequence shown here is derived from an EMBL/GenBank/DDBJ whole genome shotgun (WGS) entry which is preliminary data.</text>
</comment>
<dbReference type="RefSeq" id="WP_317973212.1">
    <property type="nucleotide sequence ID" value="NZ_BTFW01000001.1"/>
</dbReference>
<reference evidence="3 4" key="1">
    <citation type="submission" date="2023-06" db="EMBL/GenBank/DDBJ databases">
        <title>Draft genome sequence of Novosphingobium sp. strain IK01.</title>
        <authorList>
            <person name="Hatamoto M."/>
            <person name="Ikarashi T."/>
            <person name="Yamaguchi T."/>
        </authorList>
    </citation>
    <scope>NUCLEOTIDE SEQUENCE [LARGE SCALE GENOMIC DNA]</scope>
    <source>
        <strain evidence="3 4">IK01</strain>
    </source>
</reference>
<gene>
    <name evidence="3" type="ORF">NUTIK01_01310</name>
</gene>
<feature type="transmembrane region" description="Helical" evidence="2">
    <location>
        <begin position="59"/>
        <end position="86"/>
    </location>
</feature>
<keyword evidence="2" id="KW-1133">Transmembrane helix</keyword>
<evidence type="ECO:0000313" key="4">
    <source>
        <dbReference type="Proteomes" id="UP001187221"/>
    </source>
</evidence>
<dbReference type="EMBL" id="BTFW01000001">
    <property type="protein sequence ID" value="GMM59354.1"/>
    <property type="molecule type" value="Genomic_DNA"/>
</dbReference>
<evidence type="ECO:0000256" key="1">
    <source>
        <dbReference type="SAM" id="MobiDB-lite"/>
    </source>
</evidence>
<evidence type="ECO:0000256" key="2">
    <source>
        <dbReference type="SAM" id="Phobius"/>
    </source>
</evidence>
<keyword evidence="2" id="KW-0472">Membrane</keyword>
<organism evidence="3 4">
    <name type="scientific">Novosphingobium pituita</name>
    <dbReference type="NCBI Taxonomy" id="3056842"/>
    <lineage>
        <taxon>Bacteria</taxon>
        <taxon>Pseudomonadati</taxon>
        <taxon>Pseudomonadota</taxon>
        <taxon>Alphaproteobacteria</taxon>
        <taxon>Sphingomonadales</taxon>
        <taxon>Sphingomonadaceae</taxon>
        <taxon>Novosphingobium</taxon>
    </lineage>
</organism>
<feature type="transmembrane region" description="Helical" evidence="2">
    <location>
        <begin position="92"/>
        <end position="113"/>
    </location>
</feature>
<feature type="region of interest" description="Disordered" evidence="1">
    <location>
        <begin position="1"/>
        <end position="20"/>
    </location>
</feature>
<keyword evidence="2" id="KW-0812">Transmembrane</keyword>
<proteinExistence type="predicted"/>
<keyword evidence="4" id="KW-1185">Reference proteome</keyword>
<name>A0ABQ6P4L4_9SPHN</name>
<protein>
    <recommendedName>
        <fullName evidence="5">Phage holin family protein</fullName>
    </recommendedName>
</protein>
<dbReference type="InterPro" id="IPR009937">
    <property type="entry name" value="Phage_holin_3_6"/>
</dbReference>
<dbReference type="Pfam" id="PF07332">
    <property type="entry name" value="Phage_holin_3_6"/>
    <property type="match status" value="1"/>
</dbReference>
<accession>A0ABQ6P4L4</accession>
<evidence type="ECO:0008006" key="5">
    <source>
        <dbReference type="Google" id="ProtNLM"/>
    </source>
</evidence>
<dbReference type="Proteomes" id="UP001187221">
    <property type="component" value="Unassembled WGS sequence"/>
</dbReference>
<evidence type="ECO:0000313" key="3">
    <source>
        <dbReference type="EMBL" id="GMM59354.1"/>
    </source>
</evidence>